<evidence type="ECO:0000313" key="5">
    <source>
        <dbReference type="Proteomes" id="UP000186112"/>
    </source>
</evidence>
<comment type="similarity">
    <text evidence="1 2">Belongs to the calycin superfamily. Lipocalin family.</text>
</comment>
<dbReference type="InterPro" id="IPR022271">
    <property type="entry name" value="Lipocalin_ApoD"/>
</dbReference>
<dbReference type="CDD" id="cd19438">
    <property type="entry name" value="lipocalin_Blc-like"/>
    <property type="match status" value="1"/>
</dbReference>
<sequence length="159" mass="18634">MKTFKKDKGNISIVCDLDLKRYLGNWYEIGRLPMRSEKDLDNITAIYNLKKNGKIEVVNSGYKNGKKKKIRGTAWISDKKCTGALLVSFFWPFKSEYNVIMLDKNYRYAVVMGNTKDNLWILSRTPHMDDKSYSDIIDFLSEKDFDIKRIINSKQNKNK</sequence>
<organism evidence="4 5">
    <name type="scientific">Tissierella creatinophila DSM 6911</name>
    <dbReference type="NCBI Taxonomy" id="1123403"/>
    <lineage>
        <taxon>Bacteria</taxon>
        <taxon>Bacillati</taxon>
        <taxon>Bacillota</taxon>
        <taxon>Tissierellia</taxon>
        <taxon>Tissierellales</taxon>
        <taxon>Tissierellaceae</taxon>
        <taxon>Tissierella</taxon>
    </lineage>
</organism>
<dbReference type="InterPro" id="IPR022272">
    <property type="entry name" value="Lipocalin_CS"/>
</dbReference>
<evidence type="ECO:0000259" key="3">
    <source>
        <dbReference type="Pfam" id="PF08212"/>
    </source>
</evidence>
<comment type="caution">
    <text evidence="4">The sequence shown here is derived from an EMBL/GenBank/DDBJ whole genome shotgun (WGS) entry which is preliminary data.</text>
</comment>
<accession>A0A1U7M5A3</accession>
<dbReference type="PIRSF" id="PIRSF036893">
    <property type="entry name" value="Lipocalin_ApoD"/>
    <property type="match status" value="1"/>
</dbReference>
<gene>
    <name evidence="4" type="primary">blc</name>
    <name evidence="4" type="ORF">TICRE_16190</name>
</gene>
<dbReference type="InterPro" id="IPR000566">
    <property type="entry name" value="Lipocln_cytosolic_FA-bd_dom"/>
</dbReference>
<dbReference type="PANTHER" id="PTHR10612:SF34">
    <property type="entry name" value="APOLIPOPROTEIN D"/>
    <property type="match status" value="1"/>
</dbReference>
<name>A0A1U7M5A3_TISCR</name>
<dbReference type="Pfam" id="PF08212">
    <property type="entry name" value="Lipocalin_2"/>
    <property type="match status" value="1"/>
</dbReference>
<dbReference type="InterPro" id="IPR002446">
    <property type="entry name" value="Lipocalin_bac"/>
</dbReference>
<evidence type="ECO:0000256" key="1">
    <source>
        <dbReference type="ARBA" id="ARBA00006889"/>
    </source>
</evidence>
<dbReference type="PRINTS" id="PR01171">
    <property type="entry name" value="BCTLIPOCALIN"/>
</dbReference>
<keyword evidence="5" id="KW-1185">Reference proteome</keyword>
<dbReference type="OrthoDB" id="9793905at2"/>
<dbReference type="EMBL" id="LTDM01000030">
    <property type="protein sequence ID" value="OLS02399.1"/>
    <property type="molecule type" value="Genomic_DNA"/>
</dbReference>
<dbReference type="SUPFAM" id="SSF50814">
    <property type="entry name" value="Lipocalins"/>
    <property type="match status" value="1"/>
</dbReference>
<dbReference type="GO" id="GO:0006950">
    <property type="term" value="P:response to stress"/>
    <property type="evidence" value="ECO:0007669"/>
    <property type="project" value="UniProtKB-ARBA"/>
</dbReference>
<evidence type="ECO:0000256" key="2">
    <source>
        <dbReference type="PIRNR" id="PIRNR036893"/>
    </source>
</evidence>
<dbReference type="Proteomes" id="UP000186112">
    <property type="component" value="Unassembled WGS sequence"/>
</dbReference>
<reference evidence="4 5" key="1">
    <citation type="submission" date="2016-02" db="EMBL/GenBank/DDBJ databases">
        <title>Genome sequence of Tissierella creatinophila DSM 6911.</title>
        <authorList>
            <person name="Poehlein A."/>
            <person name="Daniel R."/>
        </authorList>
    </citation>
    <scope>NUCLEOTIDE SEQUENCE [LARGE SCALE GENOMIC DNA]</scope>
    <source>
        <strain evidence="4 5">DSM 6911</strain>
    </source>
</reference>
<dbReference type="RefSeq" id="WP_075726925.1">
    <property type="nucleotide sequence ID" value="NZ_LTDM01000030.1"/>
</dbReference>
<feature type="domain" description="Lipocalin/cytosolic fatty-acid binding" evidence="3">
    <location>
        <begin position="17"/>
        <end position="154"/>
    </location>
</feature>
<keyword evidence="4" id="KW-0449">Lipoprotein</keyword>
<protein>
    <submittedName>
        <fullName evidence="4">Outer membrane lipoprotein Blc</fullName>
    </submittedName>
</protein>
<dbReference type="PANTHER" id="PTHR10612">
    <property type="entry name" value="APOLIPOPROTEIN D"/>
    <property type="match status" value="1"/>
</dbReference>
<proteinExistence type="inferred from homology"/>
<evidence type="ECO:0000313" key="4">
    <source>
        <dbReference type="EMBL" id="OLS02399.1"/>
    </source>
</evidence>
<dbReference type="AlphaFoldDB" id="A0A1U7M5A3"/>
<dbReference type="InterPro" id="IPR047202">
    <property type="entry name" value="Lipocalin_Blc-like_dom"/>
</dbReference>
<dbReference type="InterPro" id="IPR012674">
    <property type="entry name" value="Calycin"/>
</dbReference>
<dbReference type="PROSITE" id="PS00213">
    <property type="entry name" value="LIPOCALIN"/>
    <property type="match status" value="1"/>
</dbReference>
<dbReference type="Gene3D" id="2.40.128.20">
    <property type="match status" value="1"/>
</dbReference>